<comment type="caution">
    <text evidence="1">The sequence shown here is derived from an EMBL/GenBank/DDBJ whole genome shotgun (WGS) entry which is preliminary data.</text>
</comment>
<evidence type="ECO:0008006" key="3">
    <source>
        <dbReference type="Google" id="ProtNLM"/>
    </source>
</evidence>
<dbReference type="Pfam" id="PF03646">
    <property type="entry name" value="FlaG"/>
    <property type="match status" value="1"/>
</dbReference>
<dbReference type="EMBL" id="BJXV01000008">
    <property type="protein sequence ID" value="GEN27956.1"/>
    <property type="molecule type" value="Genomic_DNA"/>
</dbReference>
<proteinExistence type="predicted"/>
<dbReference type="RefSeq" id="WP_146874686.1">
    <property type="nucleotide sequence ID" value="NZ_BJXV01000008.1"/>
</dbReference>
<protein>
    <recommendedName>
        <fullName evidence="3">Flagellar protein FlaG</fullName>
    </recommendedName>
</protein>
<organism evidence="1 2">
    <name type="scientific">Halovibrio variabilis</name>
    <dbReference type="NCBI Taxonomy" id="31910"/>
    <lineage>
        <taxon>Bacteria</taxon>
        <taxon>Pseudomonadati</taxon>
        <taxon>Pseudomonadota</taxon>
        <taxon>Gammaproteobacteria</taxon>
        <taxon>Oceanospirillales</taxon>
        <taxon>Halomonadaceae</taxon>
        <taxon>Halovibrio</taxon>
    </lineage>
</organism>
<dbReference type="PANTHER" id="PTHR37166:SF1">
    <property type="entry name" value="PROTEIN FLAG"/>
    <property type="match status" value="1"/>
</dbReference>
<keyword evidence="2" id="KW-1185">Reference proteome</keyword>
<dbReference type="PANTHER" id="PTHR37166">
    <property type="entry name" value="PROTEIN FLAG"/>
    <property type="match status" value="1"/>
</dbReference>
<dbReference type="InterPro" id="IPR005186">
    <property type="entry name" value="FlaG"/>
</dbReference>
<dbReference type="OrthoDB" id="5741693at2"/>
<evidence type="ECO:0000313" key="1">
    <source>
        <dbReference type="EMBL" id="GEN27956.1"/>
    </source>
</evidence>
<dbReference type="AlphaFoldDB" id="A0A511UMX4"/>
<name>A0A511UMX4_9GAMM</name>
<dbReference type="Gene3D" id="3.30.160.170">
    <property type="entry name" value="FlaG-like"/>
    <property type="match status" value="1"/>
</dbReference>
<dbReference type="InterPro" id="IPR035924">
    <property type="entry name" value="FlaG-like_sf"/>
</dbReference>
<sequence length="124" mass="13724">MSSLPAEPATALSSLSSTLTNLSPRQRLDSTLVQLATPNNQLTNIGEKDREITQGELVEPVQRINETMRPRGLEFELSEGTSRVITRVIDRASGDVIRQIPAEEVIKIAERLEEMQGQIISLEV</sequence>
<reference evidence="1 2" key="1">
    <citation type="submission" date="2019-07" db="EMBL/GenBank/DDBJ databases">
        <title>Whole genome shotgun sequence of Halomonas variabilis NBRC 102410.</title>
        <authorList>
            <person name="Hosoyama A."/>
            <person name="Uohara A."/>
            <person name="Ohji S."/>
            <person name="Ichikawa N."/>
        </authorList>
    </citation>
    <scope>NUCLEOTIDE SEQUENCE [LARGE SCALE GENOMIC DNA]</scope>
    <source>
        <strain evidence="1 2">NBRC 102410</strain>
    </source>
</reference>
<dbReference type="Proteomes" id="UP000321303">
    <property type="component" value="Unassembled WGS sequence"/>
</dbReference>
<accession>A0A511UMX4</accession>
<evidence type="ECO:0000313" key="2">
    <source>
        <dbReference type="Proteomes" id="UP000321303"/>
    </source>
</evidence>
<gene>
    <name evidence="1" type="ORF">HVA01_16020</name>
</gene>
<dbReference type="SUPFAM" id="SSF160214">
    <property type="entry name" value="FlaG-like"/>
    <property type="match status" value="1"/>
</dbReference>